<organism evidence="1 2">
    <name type="scientific">Dryococelus australis</name>
    <dbReference type="NCBI Taxonomy" id="614101"/>
    <lineage>
        <taxon>Eukaryota</taxon>
        <taxon>Metazoa</taxon>
        <taxon>Ecdysozoa</taxon>
        <taxon>Arthropoda</taxon>
        <taxon>Hexapoda</taxon>
        <taxon>Insecta</taxon>
        <taxon>Pterygota</taxon>
        <taxon>Neoptera</taxon>
        <taxon>Polyneoptera</taxon>
        <taxon>Phasmatodea</taxon>
        <taxon>Verophasmatodea</taxon>
        <taxon>Anareolatae</taxon>
        <taxon>Phasmatidae</taxon>
        <taxon>Eurycanthinae</taxon>
        <taxon>Dryococelus</taxon>
    </lineage>
</organism>
<dbReference type="Gene3D" id="3.30.420.10">
    <property type="entry name" value="Ribonuclease H-like superfamily/Ribonuclease H"/>
    <property type="match status" value="1"/>
</dbReference>
<dbReference type="PANTHER" id="PTHR47326:SF1">
    <property type="entry name" value="HTH PSQ-TYPE DOMAIN-CONTAINING PROTEIN"/>
    <property type="match status" value="1"/>
</dbReference>
<reference evidence="1 2" key="1">
    <citation type="submission" date="2023-02" db="EMBL/GenBank/DDBJ databases">
        <title>LHISI_Scaffold_Assembly.</title>
        <authorList>
            <person name="Stuart O.P."/>
            <person name="Cleave R."/>
            <person name="Magrath M.J.L."/>
            <person name="Mikheyev A.S."/>
        </authorList>
    </citation>
    <scope>NUCLEOTIDE SEQUENCE [LARGE SCALE GENOMIC DNA]</scope>
    <source>
        <strain evidence="1">Daus_M_001</strain>
        <tissue evidence="1">Leg muscle</tissue>
    </source>
</reference>
<accession>A0ABQ9HRV3</accession>
<dbReference type="InterPro" id="IPR036397">
    <property type="entry name" value="RNaseH_sf"/>
</dbReference>
<gene>
    <name evidence="1" type="ORF">PR048_013332</name>
</gene>
<dbReference type="PANTHER" id="PTHR47326">
    <property type="entry name" value="TRANSPOSABLE ELEMENT TC3 TRANSPOSASE-LIKE PROTEIN"/>
    <property type="match status" value="1"/>
</dbReference>
<dbReference type="EMBL" id="JARBHB010000004">
    <property type="protein sequence ID" value="KAJ8887117.1"/>
    <property type="molecule type" value="Genomic_DNA"/>
</dbReference>
<sequence>MKIIFQDEPDVLIFMSDKAHLHLNGFINQHNCRYWAEGNLRQLQFVTSSYAPFSDMPLPPRYTELSMCNFSLWGYIKNKAYQDKPHTLNDLKMAICKEAELINEVMLKRIGSFRI</sequence>
<name>A0ABQ9HRV3_9NEOP</name>
<protein>
    <submittedName>
        <fullName evidence="1">Uncharacterized protein</fullName>
    </submittedName>
</protein>
<evidence type="ECO:0000313" key="2">
    <source>
        <dbReference type="Proteomes" id="UP001159363"/>
    </source>
</evidence>
<comment type="caution">
    <text evidence="1">The sequence shown here is derived from an EMBL/GenBank/DDBJ whole genome shotgun (WGS) entry which is preliminary data.</text>
</comment>
<keyword evidence="2" id="KW-1185">Reference proteome</keyword>
<dbReference type="Proteomes" id="UP001159363">
    <property type="component" value="Chromosome X"/>
</dbReference>
<proteinExistence type="predicted"/>
<evidence type="ECO:0000313" key="1">
    <source>
        <dbReference type="EMBL" id="KAJ8887117.1"/>
    </source>
</evidence>